<evidence type="ECO:0008006" key="4">
    <source>
        <dbReference type="Google" id="ProtNLM"/>
    </source>
</evidence>
<dbReference type="OrthoDB" id="6277625at2759"/>
<dbReference type="AlphaFoldDB" id="A0A9J6FYU8"/>
<reference evidence="2 3" key="1">
    <citation type="journal article" date="2020" name="Cell">
        <title>Large-Scale Comparative Analyses of Tick Genomes Elucidate Their Genetic Diversity and Vector Capacities.</title>
        <authorList>
            <consortium name="Tick Genome and Microbiome Consortium (TIGMIC)"/>
            <person name="Jia N."/>
            <person name="Wang J."/>
            <person name="Shi W."/>
            <person name="Du L."/>
            <person name="Sun Y."/>
            <person name="Zhan W."/>
            <person name="Jiang J.F."/>
            <person name="Wang Q."/>
            <person name="Zhang B."/>
            <person name="Ji P."/>
            <person name="Bell-Sakyi L."/>
            <person name="Cui X.M."/>
            <person name="Yuan T.T."/>
            <person name="Jiang B.G."/>
            <person name="Yang W.F."/>
            <person name="Lam T.T."/>
            <person name="Chang Q.C."/>
            <person name="Ding S.J."/>
            <person name="Wang X.J."/>
            <person name="Zhu J.G."/>
            <person name="Ruan X.D."/>
            <person name="Zhao L."/>
            <person name="Wei J.T."/>
            <person name="Ye R.Z."/>
            <person name="Que T.C."/>
            <person name="Du C.H."/>
            <person name="Zhou Y.H."/>
            <person name="Cheng J.X."/>
            <person name="Dai P.F."/>
            <person name="Guo W.B."/>
            <person name="Han X.H."/>
            <person name="Huang E.J."/>
            <person name="Li L.F."/>
            <person name="Wei W."/>
            <person name="Gao Y.C."/>
            <person name="Liu J.Z."/>
            <person name="Shao H.Z."/>
            <person name="Wang X."/>
            <person name="Wang C.C."/>
            <person name="Yang T.C."/>
            <person name="Huo Q.B."/>
            <person name="Li W."/>
            <person name="Chen H.Y."/>
            <person name="Chen S.E."/>
            <person name="Zhou L.G."/>
            <person name="Ni X.B."/>
            <person name="Tian J.H."/>
            <person name="Sheng Y."/>
            <person name="Liu T."/>
            <person name="Pan Y.S."/>
            <person name="Xia L.Y."/>
            <person name="Li J."/>
            <person name="Zhao F."/>
            <person name="Cao W.C."/>
        </authorList>
    </citation>
    <scope>NUCLEOTIDE SEQUENCE [LARGE SCALE GENOMIC DNA]</scope>
    <source>
        <strain evidence="2">HaeL-2018</strain>
    </source>
</reference>
<feature type="transmembrane region" description="Helical" evidence="1">
    <location>
        <begin position="31"/>
        <end position="52"/>
    </location>
</feature>
<feature type="transmembrane region" description="Helical" evidence="1">
    <location>
        <begin position="64"/>
        <end position="82"/>
    </location>
</feature>
<protein>
    <recommendedName>
        <fullName evidence="4">Transmembrane protein 192</fullName>
    </recommendedName>
</protein>
<sequence>MYKDATPLVNPCTATADLEPPFRIVATSGAIIFEVLSLVGLVVLSLALPSVLDGGGGGRSPGDAYSVLLYTHTALWGLMMLLDCYLRRQHSILYCTGYISFYQLTKRLRRATVYVVSAESFQDFVSADMDLVCSEELTDEAIVAQVNGAGFLDDELEEEDEEDIAEPKVSAVEADEHLRALQRYCQQQEGLQDEVFYLQKLGR</sequence>
<proteinExistence type="predicted"/>
<keyword evidence="1" id="KW-1133">Transmembrane helix</keyword>
<gene>
    <name evidence="2" type="ORF">HPB48_011565</name>
</gene>
<accession>A0A9J6FYU8</accession>
<dbReference type="EMBL" id="JABSTR010000004">
    <property type="protein sequence ID" value="KAH9368245.1"/>
    <property type="molecule type" value="Genomic_DNA"/>
</dbReference>
<keyword evidence="3" id="KW-1185">Reference proteome</keyword>
<dbReference type="Proteomes" id="UP000821853">
    <property type="component" value="Chromosome 2"/>
</dbReference>
<name>A0A9J6FYU8_HAELO</name>
<dbReference type="VEuPathDB" id="VectorBase:HLOH_043473"/>
<dbReference type="Pfam" id="PF14802">
    <property type="entry name" value="TMEM192"/>
    <property type="match status" value="1"/>
</dbReference>
<keyword evidence="1" id="KW-0812">Transmembrane</keyword>
<organism evidence="2 3">
    <name type="scientific">Haemaphysalis longicornis</name>
    <name type="common">Bush tick</name>
    <dbReference type="NCBI Taxonomy" id="44386"/>
    <lineage>
        <taxon>Eukaryota</taxon>
        <taxon>Metazoa</taxon>
        <taxon>Ecdysozoa</taxon>
        <taxon>Arthropoda</taxon>
        <taxon>Chelicerata</taxon>
        <taxon>Arachnida</taxon>
        <taxon>Acari</taxon>
        <taxon>Parasitiformes</taxon>
        <taxon>Ixodida</taxon>
        <taxon>Ixodoidea</taxon>
        <taxon>Ixodidae</taxon>
        <taxon>Haemaphysalinae</taxon>
        <taxon>Haemaphysalis</taxon>
    </lineage>
</organism>
<evidence type="ECO:0000313" key="3">
    <source>
        <dbReference type="Proteomes" id="UP000821853"/>
    </source>
</evidence>
<keyword evidence="1" id="KW-0472">Membrane</keyword>
<comment type="caution">
    <text evidence="2">The sequence shown here is derived from an EMBL/GenBank/DDBJ whole genome shotgun (WGS) entry which is preliminary data.</text>
</comment>
<dbReference type="InterPro" id="IPR029399">
    <property type="entry name" value="TMEM192"/>
</dbReference>
<evidence type="ECO:0000256" key="1">
    <source>
        <dbReference type="SAM" id="Phobius"/>
    </source>
</evidence>
<evidence type="ECO:0000313" key="2">
    <source>
        <dbReference type="EMBL" id="KAH9368245.1"/>
    </source>
</evidence>